<accession>A0A0R2E5G8</accession>
<dbReference type="EMBL" id="AYYH01000006">
    <property type="protein sequence ID" value="KRN10838.1"/>
    <property type="molecule type" value="Genomic_DNA"/>
</dbReference>
<evidence type="ECO:0000259" key="2">
    <source>
        <dbReference type="Pfam" id="PF10145"/>
    </source>
</evidence>
<dbReference type="RefSeq" id="WP_029327437.1">
    <property type="nucleotide sequence ID" value="NZ_AKKT01000168.1"/>
</dbReference>
<name>A0A0R2E5G8_9LACO</name>
<organism evidence="3 4">
    <name type="scientific">Liquorilactobacillus mali KCTC 3596 = DSM 20444</name>
    <dbReference type="NCBI Taxonomy" id="1046596"/>
    <lineage>
        <taxon>Bacteria</taxon>
        <taxon>Bacillati</taxon>
        <taxon>Bacillota</taxon>
        <taxon>Bacilli</taxon>
        <taxon>Lactobacillales</taxon>
        <taxon>Lactobacillaceae</taxon>
        <taxon>Liquorilactobacillus</taxon>
    </lineage>
</organism>
<protein>
    <submittedName>
        <fullName evidence="3">Phage tail tape measure protein, TP901 family</fullName>
    </submittedName>
</protein>
<sequence>MSQTLGIKVKVNLPSKSQLESEFREKWKNFKADFTAKINVEADKNSLRKMGKQIKDILDGTNVTIKPKLDTSSVSKELLQVTKEFRHLREEMEKNIDLKVNMKDVKNNATSNVAENFKKQSEEIEQTGKKVGERIKENTLREEQALQGSLNKLVTASRQTANGTSNSVTKSEDINSFTSRVTKSTADGSDTKLILDQKKALNELKQTMKEIGSLETKVAGSNDQGKIAAWSGRIQDLNVKLKELQTTYQRTFSKLNGGNNSAFSGMKSGVDSVKKMNIALAETQLKAKESASAFKKLSSVENAKNSLQTRALTANREESIIIQRQLSLLESKKRLITESTGAEKLLSSTQKQELAVLQSENKLKLMYAKAQAKAAAPSLTKSLATPLKLDTGSLVNGATTAALAVGGLGSVLVDGAKKASSLQNTYKVTGNLLKSGGEKVSEVTKNVAQMQKDGQAYSVKYGKSQADIALQYQELVKRGYSSASALGAMKSELQGSVASGDDFADVVKVSSQTLDAFNLRTNNTAKMTKNTKKVVNELAYAADMSATAFAGIGKGMEYVGDTAHNSGISLAESSAALGELANHGLEADKALVKLAA</sequence>
<keyword evidence="1" id="KW-0175">Coiled coil</keyword>
<dbReference type="Proteomes" id="UP000050898">
    <property type="component" value="Unassembled WGS sequence"/>
</dbReference>
<evidence type="ECO:0000313" key="4">
    <source>
        <dbReference type="Proteomes" id="UP000050898"/>
    </source>
</evidence>
<dbReference type="NCBIfam" id="TIGR01760">
    <property type="entry name" value="tape_meas_TP901"/>
    <property type="match status" value="1"/>
</dbReference>
<dbReference type="AlphaFoldDB" id="A0A0R2E5G8"/>
<dbReference type="InterPro" id="IPR010090">
    <property type="entry name" value="Phage_tape_meas"/>
</dbReference>
<feature type="domain" description="Phage tail tape measure protein" evidence="2">
    <location>
        <begin position="455"/>
        <end position="590"/>
    </location>
</feature>
<dbReference type="Pfam" id="PF10145">
    <property type="entry name" value="PhageMin_Tail"/>
    <property type="match status" value="1"/>
</dbReference>
<evidence type="ECO:0000313" key="3">
    <source>
        <dbReference type="EMBL" id="KRN10838.1"/>
    </source>
</evidence>
<comment type="caution">
    <text evidence="3">The sequence shown here is derived from an EMBL/GenBank/DDBJ whole genome shotgun (WGS) entry which is preliminary data.</text>
</comment>
<reference evidence="3 4" key="1">
    <citation type="journal article" date="2015" name="Genome Announc.">
        <title>Expanding the biotechnology potential of lactobacilli through comparative genomics of 213 strains and associated genera.</title>
        <authorList>
            <person name="Sun Z."/>
            <person name="Harris H.M."/>
            <person name="McCann A."/>
            <person name="Guo C."/>
            <person name="Argimon S."/>
            <person name="Zhang W."/>
            <person name="Yang X."/>
            <person name="Jeffery I.B."/>
            <person name="Cooney J.C."/>
            <person name="Kagawa T.F."/>
            <person name="Liu W."/>
            <person name="Song Y."/>
            <person name="Salvetti E."/>
            <person name="Wrobel A."/>
            <person name="Rasinkangas P."/>
            <person name="Parkhill J."/>
            <person name="Rea M.C."/>
            <person name="O'Sullivan O."/>
            <person name="Ritari J."/>
            <person name="Douillard F.P."/>
            <person name="Paul Ross R."/>
            <person name="Yang R."/>
            <person name="Briner A.E."/>
            <person name="Felis G.E."/>
            <person name="de Vos W.M."/>
            <person name="Barrangou R."/>
            <person name="Klaenhammer T.R."/>
            <person name="Caufield P.W."/>
            <person name="Cui Y."/>
            <person name="Zhang H."/>
            <person name="O'Toole P.W."/>
        </authorList>
    </citation>
    <scope>NUCLEOTIDE SEQUENCE [LARGE SCALE GENOMIC DNA]</scope>
    <source>
        <strain evidence="3 4">DSM 20444</strain>
    </source>
</reference>
<proteinExistence type="predicted"/>
<evidence type="ECO:0000256" key="1">
    <source>
        <dbReference type="SAM" id="Coils"/>
    </source>
</evidence>
<feature type="coiled-coil region" evidence="1">
    <location>
        <begin position="197"/>
        <end position="254"/>
    </location>
</feature>
<keyword evidence="4" id="KW-1185">Reference proteome</keyword>
<dbReference type="PATRIC" id="fig|1046596.6.peg.2184"/>
<gene>
    <name evidence="3" type="ORF">FD00_GL002081</name>
</gene>